<evidence type="ECO:0000256" key="1">
    <source>
        <dbReference type="ARBA" id="ARBA00022801"/>
    </source>
</evidence>
<dbReference type="PANTHER" id="PTHR42776:SF27">
    <property type="entry name" value="DIPEPTIDYL PEPTIDASE FAMILY MEMBER 6"/>
    <property type="match status" value="1"/>
</dbReference>
<name>A0A0Q3WYE6_9BACI</name>
<dbReference type="InterPro" id="IPR001375">
    <property type="entry name" value="Peptidase_S9_cat"/>
</dbReference>
<protein>
    <recommendedName>
        <fullName evidence="2">Peptidase S9 prolyl oligopeptidase catalytic domain-containing protein</fullName>
    </recommendedName>
</protein>
<dbReference type="EMBL" id="LJJC01000004">
    <property type="protein sequence ID" value="KQL54194.1"/>
    <property type="molecule type" value="Genomic_DNA"/>
</dbReference>
<sequence length="119" mass="13487">MRIVHIVRLICSDVEGIEWLLKVGKADPKKLFLMGGSFGGYLSLLLHGRHGDYFKAVVDLYGESDLISFLQSVHSSWKPLMKQRLGDPVENKERLIQDSPITYVDNMTKPMLVIQGKND</sequence>
<dbReference type="STRING" id="157838.AN964_12275"/>
<dbReference type="PANTHER" id="PTHR42776">
    <property type="entry name" value="SERINE PEPTIDASE S9 FAMILY MEMBER"/>
    <property type="match status" value="1"/>
</dbReference>
<dbReference type="SUPFAM" id="SSF53474">
    <property type="entry name" value="alpha/beta-Hydrolases"/>
    <property type="match status" value="1"/>
</dbReference>
<evidence type="ECO:0000313" key="3">
    <source>
        <dbReference type="EMBL" id="KQL54194.1"/>
    </source>
</evidence>
<keyword evidence="1" id="KW-0378">Hydrolase</keyword>
<dbReference type="Gene3D" id="3.40.50.1820">
    <property type="entry name" value="alpha/beta hydrolase"/>
    <property type="match status" value="1"/>
</dbReference>
<dbReference type="GO" id="GO:0006508">
    <property type="term" value="P:proteolysis"/>
    <property type="evidence" value="ECO:0007669"/>
    <property type="project" value="InterPro"/>
</dbReference>
<dbReference type="InterPro" id="IPR029058">
    <property type="entry name" value="AB_hydrolase_fold"/>
</dbReference>
<comment type="caution">
    <text evidence="3">The sequence shown here is derived from an EMBL/GenBank/DDBJ whole genome shotgun (WGS) entry which is preliminary data.</text>
</comment>
<dbReference type="Pfam" id="PF00326">
    <property type="entry name" value="Peptidase_S9"/>
    <property type="match status" value="1"/>
</dbReference>
<dbReference type="AlphaFoldDB" id="A0A0Q3WYE6"/>
<organism evidence="3 4">
    <name type="scientific">Heyndrickxia shackletonii</name>
    <dbReference type="NCBI Taxonomy" id="157838"/>
    <lineage>
        <taxon>Bacteria</taxon>
        <taxon>Bacillati</taxon>
        <taxon>Bacillota</taxon>
        <taxon>Bacilli</taxon>
        <taxon>Bacillales</taxon>
        <taxon>Bacillaceae</taxon>
        <taxon>Heyndrickxia</taxon>
    </lineage>
</organism>
<evidence type="ECO:0000313" key="4">
    <source>
        <dbReference type="Proteomes" id="UP000051888"/>
    </source>
</evidence>
<proteinExistence type="predicted"/>
<dbReference type="Proteomes" id="UP000051888">
    <property type="component" value="Unassembled WGS sequence"/>
</dbReference>
<gene>
    <name evidence="3" type="ORF">AN964_12275</name>
</gene>
<feature type="domain" description="Peptidase S9 prolyl oligopeptidase catalytic" evidence="2">
    <location>
        <begin position="14"/>
        <end position="119"/>
    </location>
</feature>
<dbReference type="PATRIC" id="fig|157838.3.peg.2716"/>
<dbReference type="OrthoDB" id="108903at2"/>
<accession>A0A0Q3WYE6</accession>
<reference evidence="3 4" key="1">
    <citation type="submission" date="2015-09" db="EMBL/GenBank/DDBJ databases">
        <title>Genome sequencing project for genomic taxonomy and phylogenomics of Bacillus-like bacteria.</title>
        <authorList>
            <person name="Liu B."/>
            <person name="Wang J."/>
            <person name="Zhu Y."/>
            <person name="Liu G."/>
            <person name="Chen Q."/>
            <person name="Chen Z."/>
            <person name="Lan J."/>
            <person name="Che J."/>
            <person name="Ge C."/>
            <person name="Shi H."/>
            <person name="Pan Z."/>
            <person name="Liu X."/>
        </authorList>
    </citation>
    <scope>NUCLEOTIDE SEQUENCE [LARGE SCALE GENOMIC DNA]</scope>
    <source>
        <strain evidence="3 4">LMG 18435</strain>
    </source>
</reference>
<keyword evidence="4" id="KW-1185">Reference proteome</keyword>
<dbReference type="GO" id="GO:0004252">
    <property type="term" value="F:serine-type endopeptidase activity"/>
    <property type="evidence" value="ECO:0007669"/>
    <property type="project" value="TreeGrafter"/>
</dbReference>
<evidence type="ECO:0000259" key="2">
    <source>
        <dbReference type="Pfam" id="PF00326"/>
    </source>
</evidence>